<dbReference type="HOGENOM" id="CLU_2993923_0_0_9"/>
<dbReference type="Proteomes" id="UP000008953">
    <property type="component" value="Chromosome"/>
</dbReference>
<organism evidence="1 2">
    <name type="scientific">Roseburia intestinalis XB6B4</name>
    <dbReference type="NCBI Taxonomy" id="718255"/>
    <lineage>
        <taxon>Bacteria</taxon>
        <taxon>Bacillati</taxon>
        <taxon>Bacillota</taxon>
        <taxon>Clostridia</taxon>
        <taxon>Lachnospirales</taxon>
        <taxon>Lachnospiraceae</taxon>
        <taxon>Roseburia</taxon>
    </lineage>
</organism>
<reference evidence="1 2" key="2">
    <citation type="submission" date="2010-03" db="EMBL/GenBank/DDBJ databases">
        <authorList>
            <person name="Pajon A."/>
        </authorList>
    </citation>
    <scope>NUCLEOTIDE SEQUENCE [LARGE SCALE GENOMIC DNA]</scope>
    <source>
        <strain evidence="1 2">XB6B4</strain>
    </source>
</reference>
<reference evidence="1 2" key="1">
    <citation type="submission" date="2010-03" db="EMBL/GenBank/DDBJ databases">
        <title>The genome sequence of Roseburia intestinalis XB6B4.</title>
        <authorList>
            <consortium name="metaHIT consortium -- http://www.metahit.eu/"/>
            <person name="Pajon A."/>
            <person name="Turner K."/>
            <person name="Parkhill J."/>
            <person name="Bernalier A."/>
        </authorList>
    </citation>
    <scope>NUCLEOTIDE SEQUENCE [LARGE SCALE GENOMIC DNA]</scope>
    <source>
        <strain evidence="1 2">XB6B4</strain>
    </source>
</reference>
<protein>
    <submittedName>
        <fullName evidence="1">Uncharacterized protein</fullName>
    </submittedName>
</protein>
<sequence>MVFVIIAQKIHHFGEMVDLKRGRIYEKKFYHSFVILIIYPQFVKSRCTFFEFYLKNL</sequence>
<name>D4L370_9FIRM</name>
<proteinExistence type="predicted"/>
<evidence type="ECO:0000313" key="1">
    <source>
        <dbReference type="EMBL" id="CBL14060.1"/>
    </source>
</evidence>
<accession>D4L370</accession>
<gene>
    <name evidence="1" type="ORF">RO1_38350</name>
</gene>
<dbReference type="AlphaFoldDB" id="D4L370"/>
<dbReference type="EMBL" id="FP929050">
    <property type="protein sequence ID" value="CBL14060.1"/>
    <property type="molecule type" value="Genomic_DNA"/>
</dbReference>
<evidence type="ECO:0000313" key="2">
    <source>
        <dbReference type="Proteomes" id="UP000008953"/>
    </source>
</evidence>
<dbReference type="KEGG" id="rix:RO1_38350"/>